<reference evidence="2" key="1">
    <citation type="submission" date="2017-12" db="EMBL/GenBank/DDBJ databases">
        <authorList>
            <person name="Katneni V.K."/>
            <person name="Shekhar M.S."/>
            <person name="Otta S.K."/>
            <person name="Karthic K."/>
            <person name="Jangam A.K."/>
            <person name="Gopikrishna G."/>
            <person name="Vijayan K.K."/>
        </authorList>
    </citation>
    <scope>NUCLEOTIDE SEQUENCE [LARGE SCALE GENOMIC DNA]</scope>
    <source>
        <strain evidence="2">IN_AP4RU</strain>
    </source>
</reference>
<dbReference type="EMBL" id="MG702567">
    <property type="protein sequence ID" value="AUO15235.1"/>
    <property type="molecule type" value="Genomic_DNA"/>
</dbReference>
<name>A0A2I6SCE5_9VIRU</name>
<evidence type="ECO:0000313" key="2">
    <source>
        <dbReference type="EMBL" id="AUO15235.1"/>
    </source>
</evidence>
<reference evidence="2" key="2">
    <citation type="journal article" date="2018" name="Genome Announc.">
        <title>First Report of a Complete Genome Sequence of White spot syndrome virus from India.</title>
        <authorList>
            <person name="Vinaya Kumar K."/>
            <person name="Shekhar M.S."/>
            <person name="Otta S.K."/>
            <person name="Karthic K."/>
            <person name="Ashok Kumar J."/>
            <person name="Gopikrishna G."/>
            <person name="Vijayan K.K."/>
        </authorList>
    </citation>
    <scope>NUCLEOTIDE SEQUENCE</scope>
    <source>
        <strain evidence="2">IN_AP4RU</strain>
    </source>
</reference>
<sequence>MLSRNKETLKMVARSSKTKSAVEARRGPPLLDASPSGGAHQ</sequence>
<accession>A0A2I6SCE5</accession>
<feature type="region of interest" description="Disordered" evidence="1">
    <location>
        <begin position="1"/>
        <end position="41"/>
    </location>
</feature>
<dbReference type="Proteomes" id="UP000267352">
    <property type="component" value="Segment"/>
</dbReference>
<organism evidence="2">
    <name type="scientific">White spot syndrome virus</name>
    <dbReference type="NCBI Taxonomy" id="342409"/>
    <lineage>
        <taxon>Viruses</taxon>
        <taxon>Viruses incertae sedis</taxon>
        <taxon>Naldaviricetes</taxon>
        <taxon>Nimaviridae</taxon>
        <taxon>Whispovirus</taxon>
    </lineage>
</organism>
<protein>
    <submittedName>
        <fullName evidence="2">WSSV480</fullName>
    </submittedName>
</protein>
<evidence type="ECO:0000256" key="1">
    <source>
        <dbReference type="SAM" id="MobiDB-lite"/>
    </source>
</evidence>
<proteinExistence type="predicted"/>